<feature type="transmembrane region" description="Helical" evidence="1">
    <location>
        <begin position="136"/>
        <end position="156"/>
    </location>
</feature>
<evidence type="ECO:0000256" key="1">
    <source>
        <dbReference type="SAM" id="Phobius"/>
    </source>
</evidence>
<name>A0A4Z0RJZ5_WEICO</name>
<keyword evidence="1" id="KW-0812">Transmembrane</keyword>
<evidence type="ECO:0000313" key="3">
    <source>
        <dbReference type="EMBL" id="MBJ7639660.1"/>
    </source>
</evidence>
<dbReference type="Proteomes" id="UP000808038">
    <property type="component" value="Unassembled WGS sequence"/>
</dbReference>
<dbReference type="RefSeq" id="WP_003607943.1">
    <property type="nucleotide sequence ID" value="NZ_ALXH01000043.1"/>
</dbReference>
<keyword evidence="4" id="KW-1185">Reference proteome</keyword>
<dbReference type="EMBL" id="JAAOCP010000013">
    <property type="protein sequence ID" value="MBJ7639660.1"/>
    <property type="molecule type" value="Genomic_DNA"/>
</dbReference>
<sequence length="164" mass="18928">MWESVEKKMVMWAASSAVDLDEYQEKEVYRVLAISNVVQYIVGFLILLAGYVVMYVVDHKIGLGLQIAGGVFVLTGSLIAQSLRKKGRVSQDVYSETEYIVAKRRIQKKTLIALAEEIVLMPVILKIVMYNETLIYKVYFGVFFIALFIPTMYFFWLNQINKEY</sequence>
<dbReference type="Proteomes" id="UP000728106">
    <property type="component" value="Unassembled WGS sequence"/>
</dbReference>
<proteinExistence type="predicted"/>
<reference evidence="3 4" key="2">
    <citation type="journal article" date="2021" name="Int. J. Food Microbiol.">
        <title>Safety demonstration of a microbial species for use in the food chain: Weissella confusa.</title>
        <authorList>
            <person name="Bourdichon F."/>
            <person name="Patrone V."/>
            <person name="Fontana A."/>
            <person name="Milani G."/>
            <person name="Morelli L."/>
        </authorList>
    </citation>
    <scope>NUCLEOTIDE SEQUENCE [LARGE SCALE GENOMIC DNA]</scope>
    <source>
        <strain evidence="2">CCUG 30943</strain>
        <strain evidence="3 4">CCUG 43002</strain>
    </source>
</reference>
<feature type="transmembrane region" description="Helical" evidence="1">
    <location>
        <begin position="37"/>
        <end position="57"/>
    </location>
</feature>
<comment type="caution">
    <text evidence="3">The sequence shown here is derived from an EMBL/GenBank/DDBJ whole genome shotgun (WGS) entry which is preliminary data.</text>
</comment>
<dbReference type="EMBL" id="JAAOCX010000002">
    <property type="protein sequence ID" value="MBJ7631848.1"/>
    <property type="molecule type" value="Genomic_DNA"/>
</dbReference>
<dbReference type="AlphaFoldDB" id="A0A4Z0RJZ5"/>
<organism evidence="3 4">
    <name type="scientific">Weissella confusa</name>
    <name type="common">Lactobacillus confusus</name>
    <dbReference type="NCBI Taxonomy" id="1583"/>
    <lineage>
        <taxon>Bacteria</taxon>
        <taxon>Bacillati</taxon>
        <taxon>Bacillota</taxon>
        <taxon>Bacilli</taxon>
        <taxon>Lactobacillales</taxon>
        <taxon>Lactobacillaceae</taxon>
        <taxon>Weissella</taxon>
    </lineage>
</organism>
<keyword evidence="1" id="KW-1133">Transmembrane helix</keyword>
<evidence type="ECO:0000313" key="4">
    <source>
        <dbReference type="Proteomes" id="UP000728106"/>
    </source>
</evidence>
<reference evidence="3" key="1">
    <citation type="submission" date="2020-02" db="EMBL/GenBank/DDBJ databases">
        <authorList>
            <person name="Fontana A."/>
            <person name="Patrone V."/>
            <person name="Morelli L."/>
        </authorList>
    </citation>
    <scope>NUCLEOTIDE SEQUENCE</scope>
    <source>
        <strain evidence="2">CCUG 30943</strain>
        <strain evidence="3">CCUG 43002</strain>
    </source>
</reference>
<feature type="transmembrane region" description="Helical" evidence="1">
    <location>
        <begin position="63"/>
        <end position="80"/>
    </location>
</feature>
<keyword evidence="1" id="KW-0472">Membrane</keyword>
<protein>
    <submittedName>
        <fullName evidence="3">Uncharacterized protein</fullName>
    </submittedName>
</protein>
<accession>A0A4Z0RJZ5</accession>
<feature type="transmembrane region" description="Helical" evidence="1">
    <location>
        <begin position="111"/>
        <end position="130"/>
    </location>
</feature>
<dbReference type="GeneID" id="57978813"/>
<evidence type="ECO:0000313" key="2">
    <source>
        <dbReference type="EMBL" id="MBJ7631848.1"/>
    </source>
</evidence>
<gene>
    <name evidence="3" type="ORF">HAU20_09770</name>
    <name evidence="2" type="ORF">HAU43_01845</name>
</gene>